<dbReference type="PANTHER" id="PTHR47600">
    <property type="entry name" value="NUCLEIC ACID-BINDING, OB-FOLD-LIKE PROTEIN"/>
    <property type="match status" value="1"/>
</dbReference>
<dbReference type="AlphaFoldDB" id="A0A2U1MTC9"/>
<evidence type="ECO:0000313" key="1">
    <source>
        <dbReference type="EMBL" id="PWA64476.1"/>
    </source>
</evidence>
<dbReference type="EMBL" id="PKPP01004413">
    <property type="protein sequence ID" value="PWA64476.1"/>
    <property type="molecule type" value="Genomic_DNA"/>
</dbReference>
<proteinExistence type="predicted"/>
<name>A0A2U1MTC9_ARTAN</name>
<accession>A0A2U1MTC9</accession>
<gene>
    <name evidence="1" type="ORF">CTI12_AA345740</name>
</gene>
<dbReference type="PANTHER" id="PTHR47600:SF1">
    <property type="entry name" value="NUCLEIC ACID-BINDING, OB-FOLD-LIKE PROTEIN"/>
    <property type="match status" value="1"/>
</dbReference>
<reference evidence="1 2" key="1">
    <citation type="journal article" date="2018" name="Mol. Plant">
        <title>The genome of Artemisia annua provides insight into the evolution of Asteraceae family and artemisinin biosynthesis.</title>
        <authorList>
            <person name="Shen Q."/>
            <person name="Zhang L."/>
            <person name="Liao Z."/>
            <person name="Wang S."/>
            <person name="Yan T."/>
            <person name="Shi P."/>
            <person name="Liu M."/>
            <person name="Fu X."/>
            <person name="Pan Q."/>
            <person name="Wang Y."/>
            <person name="Lv Z."/>
            <person name="Lu X."/>
            <person name="Zhang F."/>
            <person name="Jiang W."/>
            <person name="Ma Y."/>
            <person name="Chen M."/>
            <person name="Hao X."/>
            <person name="Li L."/>
            <person name="Tang Y."/>
            <person name="Lv G."/>
            <person name="Zhou Y."/>
            <person name="Sun X."/>
            <person name="Brodelius P.E."/>
            <person name="Rose J.K.C."/>
            <person name="Tang K."/>
        </authorList>
    </citation>
    <scope>NUCLEOTIDE SEQUENCE [LARGE SCALE GENOMIC DNA]</scope>
    <source>
        <strain evidence="2">cv. Huhao1</strain>
        <tissue evidence="1">Leaf</tissue>
    </source>
</reference>
<evidence type="ECO:0000313" key="2">
    <source>
        <dbReference type="Proteomes" id="UP000245207"/>
    </source>
</evidence>
<keyword evidence="2" id="KW-1185">Reference proteome</keyword>
<protein>
    <submittedName>
        <fullName evidence="1">Nucleic acid-binding, OB-fold-like protein</fullName>
    </submittedName>
</protein>
<dbReference type="Proteomes" id="UP000245207">
    <property type="component" value="Unassembled WGS sequence"/>
</dbReference>
<organism evidence="1 2">
    <name type="scientific">Artemisia annua</name>
    <name type="common">Sweet wormwood</name>
    <dbReference type="NCBI Taxonomy" id="35608"/>
    <lineage>
        <taxon>Eukaryota</taxon>
        <taxon>Viridiplantae</taxon>
        <taxon>Streptophyta</taxon>
        <taxon>Embryophyta</taxon>
        <taxon>Tracheophyta</taxon>
        <taxon>Spermatophyta</taxon>
        <taxon>Magnoliopsida</taxon>
        <taxon>eudicotyledons</taxon>
        <taxon>Gunneridae</taxon>
        <taxon>Pentapetalae</taxon>
        <taxon>asterids</taxon>
        <taxon>campanulids</taxon>
        <taxon>Asterales</taxon>
        <taxon>Asteraceae</taxon>
        <taxon>Asteroideae</taxon>
        <taxon>Anthemideae</taxon>
        <taxon>Artemisiinae</taxon>
        <taxon>Artemisia</taxon>
    </lineage>
</organism>
<comment type="caution">
    <text evidence="1">The sequence shown here is derived from an EMBL/GenBank/DDBJ whole genome shotgun (WGS) entry which is preliminary data.</text>
</comment>
<dbReference type="STRING" id="35608.A0A2U1MTC9"/>
<dbReference type="OrthoDB" id="10394129at2759"/>
<sequence>MVRKPAPFLDKKVVEEPVITEESLSEIQTDVALLPKPEPFVQHDDVEEAVTDEENLTKSQTDVSLLQNLGVIGGYDATRKSTLQSTIDPTKIEGELSADMKLEDLIAIYDQEKLKYLSSFVGQKVKVNMVLADRESNKLIFYGKPKVKDESIARKKNLMAELSVGDQGVYARSVEGVRSIPT</sequence>